<dbReference type="CDD" id="cd16454">
    <property type="entry name" value="RING-H2_PA-TM-RING"/>
    <property type="match status" value="1"/>
</dbReference>
<feature type="region of interest" description="Disordered" evidence="5">
    <location>
        <begin position="74"/>
        <end position="176"/>
    </location>
</feature>
<dbReference type="SUPFAM" id="SSF57850">
    <property type="entry name" value="RING/U-box"/>
    <property type="match status" value="1"/>
</dbReference>
<dbReference type="PANTHER" id="PTHR14155">
    <property type="entry name" value="RING FINGER DOMAIN-CONTAINING"/>
    <property type="match status" value="1"/>
</dbReference>
<proteinExistence type="predicted"/>
<keyword evidence="2 4" id="KW-0863">Zinc-finger</keyword>
<feature type="compositionally biased region" description="Acidic residues" evidence="5">
    <location>
        <begin position="122"/>
        <end position="176"/>
    </location>
</feature>
<dbReference type="PANTHER" id="PTHR14155:SF627">
    <property type="entry name" value="OS06G0192800 PROTEIN"/>
    <property type="match status" value="1"/>
</dbReference>
<accession>A0A1B6EHI7</accession>
<keyword evidence="1" id="KW-0479">Metal-binding</keyword>
<dbReference type="InterPro" id="IPR013083">
    <property type="entry name" value="Znf_RING/FYVE/PHD"/>
</dbReference>
<feature type="domain" description="RING-type" evidence="6">
    <location>
        <begin position="22"/>
        <end position="63"/>
    </location>
</feature>
<name>A0A1B6EHI7_9HEMI</name>
<feature type="compositionally biased region" description="Acidic residues" evidence="5">
    <location>
        <begin position="77"/>
        <end position="113"/>
    </location>
</feature>
<dbReference type="AlphaFoldDB" id="A0A1B6EHI7"/>
<sequence>MDSKPWSVIKVSKAQVDAQLQCCICLKHYKINETATCLVCNHVFHEACITPWLSRQHTCPTCRKQLRIEGEVTTEYNTDDANDYQESDQEWISDGSESETDEEYMAENDDGNDSDSGGNDSGGDDSDSIDGSEGIVDDEMGNDIIDYEEDDGDEDYEDVDDGDEDVDYEEVDDGDE</sequence>
<dbReference type="Gene3D" id="3.30.40.10">
    <property type="entry name" value="Zinc/RING finger domain, C3HC4 (zinc finger)"/>
    <property type="match status" value="1"/>
</dbReference>
<dbReference type="Pfam" id="PF13639">
    <property type="entry name" value="zf-RING_2"/>
    <property type="match status" value="1"/>
</dbReference>
<dbReference type="InterPro" id="IPR053238">
    <property type="entry name" value="RING-H2_zinc_finger"/>
</dbReference>
<dbReference type="SMART" id="SM00184">
    <property type="entry name" value="RING"/>
    <property type="match status" value="1"/>
</dbReference>
<dbReference type="EMBL" id="GECZ01032373">
    <property type="protein sequence ID" value="JAS37396.1"/>
    <property type="molecule type" value="Transcribed_RNA"/>
</dbReference>
<dbReference type="InterPro" id="IPR001841">
    <property type="entry name" value="Znf_RING"/>
</dbReference>
<organism evidence="7">
    <name type="scientific">Cuerna arida</name>
    <dbReference type="NCBI Taxonomy" id="1464854"/>
    <lineage>
        <taxon>Eukaryota</taxon>
        <taxon>Metazoa</taxon>
        <taxon>Ecdysozoa</taxon>
        <taxon>Arthropoda</taxon>
        <taxon>Hexapoda</taxon>
        <taxon>Insecta</taxon>
        <taxon>Pterygota</taxon>
        <taxon>Neoptera</taxon>
        <taxon>Paraneoptera</taxon>
        <taxon>Hemiptera</taxon>
        <taxon>Auchenorrhyncha</taxon>
        <taxon>Membracoidea</taxon>
        <taxon>Cicadellidae</taxon>
        <taxon>Cicadellinae</taxon>
        <taxon>Proconiini</taxon>
        <taxon>Cuerna</taxon>
    </lineage>
</organism>
<evidence type="ECO:0000256" key="5">
    <source>
        <dbReference type="SAM" id="MobiDB-lite"/>
    </source>
</evidence>
<evidence type="ECO:0000256" key="4">
    <source>
        <dbReference type="PROSITE-ProRule" id="PRU00175"/>
    </source>
</evidence>
<evidence type="ECO:0000256" key="3">
    <source>
        <dbReference type="ARBA" id="ARBA00022833"/>
    </source>
</evidence>
<keyword evidence="3" id="KW-0862">Zinc</keyword>
<reference evidence="7" key="1">
    <citation type="submission" date="2015-11" db="EMBL/GenBank/DDBJ databases">
        <title>De novo transcriptome assembly of four potential Pierce s Disease insect vectors from Arizona vineyards.</title>
        <authorList>
            <person name="Tassone E.E."/>
        </authorList>
    </citation>
    <scope>NUCLEOTIDE SEQUENCE</scope>
</reference>
<protein>
    <recommendedName>
        <fullName evidence="6">RING-type domain-containing protein</fullName>
    </recommendedName>
</protein>
<evidence type="ECO:0000313" key="7">
    <source>
        <dbReference type="EMBL" id="JAS37396.1"/>
    </source>
</evidence>
<evidence type="ECO:0000256" key="2">
    <source>
        <dbReference type="ARBA" id="ARBA00022771"/>
    </source>
</evidence>
<evidence type="ECO:0000259" key="6">
    <source>
        <dbReference type="PROSITE" id="PS50089"/>
    </source>
</evidence>
<dbReference type="PROSITE" id="PS50089">
    <property type="entry name" value="ZF_RING_2"/>
    <property type="match status" value="1"/>
</dbReference>
<feature type="non-terminal residue" evidence="7">
    <location>
        <position position="176"/>
    </location>
</feature>
<evidence type="ECO:0000256" key="1">
    <source>
        <dbReference type="ARBA" id="ARBA00022723"/>
    </source>
</evidence>
<dbReference type="GO" id="GO:0008270">
    <property type="term" value="F:zinc ion binding"/>
    <property type="evidence" value="ECO:0007669"/>
    <property type="project" value="UniProtKB-KW"/>
</dbReference>
<gene>
    <name evidence="7" type="ORF">g.19801</name>
</gene>